<dbReference type="AlphaFoldDB" id="A0AAV1RJP6"/>
<reference evidence="2 3" key="1">
    <citation type="submission" date="2024-01" db="EMBL/GenBank/DDBJ databases">
        <authorList>
            <person name="Waweru B."/>
        </authorList>
    </citation>
    <scope>NUCLEOTIDE SEQUENCE [LARGE SCALE GENOMIC DNA]</scope>
</reference>
<name>A0AAV1RJP6_9ROSI</name>
<feature type="signal peptide" evidence="1">
    <location>
        <begin position="1"/>
        <end position="26"/>
    </location>
</feature>
<evidence type="ECO:0000256" key="1">
    <source>
        <dbReference type="SAM" id="SignalP"/>
    </source>
</evidence>
<feature type="chain" id="PRO_5043505770" evidence="1">
    <location>
        <begin position="27"/>
        <end position="66"/>
    </location>
</feature>
<sequence>MANIGHLKLLMIAIMVTAVLFSLGEAMSLCHTLDSCLPAGSCEKYCKAGGFPGGNCKPPNICCCYY</sequence>
<gene>
    <name evidence="2" type="ORF">DCAF_LOCUS11955</name>
</gene>
<dbReference type="Proteomes" id="UP001314170">
    <property type="component" value="Unassembled WGS sequence"/>
</dbReference>
<evidence type="ECO:0000313" key="3">
    <source>
        <dbReference type="Proteomes" id="UP001314170"/>
    </source>
</evidence>
<comment type="caution">
    <text evidence="2">The sequence shown here is derived from an EMBL/GenBank/DDBJ whole genome shotgun (WGS) entry which is preliminary data.</text>
</comment>
<dbReference type="EMBL" id="CAWUPB010001009">
    <property type="protein sequence ID" value="CAK7336929.1"/>
    <property type="molecule type" value="Genomic_DNA"/>
</dbReference>
<organism evidence="2 3">
    <name type="scientific">Dovyalis caffra</name>
    <dbReference type="NCBI Taxonomy" id="77055"/>
    <lineage>
        <taxon>Eukaryota</taxon>
        <taxon>Viridiplantae</taxon>
        <taxon>Streptophyta</taxon>
        <taxon>Embryophyta</taxon>
        <taxon>Tracheophyta</taxon>
        <taxon>Spermatophyta</taxon>
        <taxon>Magnoliopsida</taxon>
        <taxon>eudicotyledons</taxon>
        <taxon>Gunneridae</taxon>
        <taxon>Pentapetalae</taxon>
        <taxon>rosids</taxon>
        <taxon>fabids</taxon>
        <taxon>Malpighiales</taxon>
        <taxon>Salicaceae</taxon>
        <taxon>Flacourtieae</taxon>
        <taxon>Dovyalis</taxon>
    </lineage>
</organism>
<proteinExistence type="predicted"/>
<keyword evidence="3" id="KW-1185">Reference proteome</keyword>
<evidence type="ECO:0000313" key="2">
    <source>
        <dbReference type="EMBL" id="CAK7336929.1"/>
    </source>
</evidence>
<accession>A0AAV1RJP6</accession>
<keyword evidence="1" id="KW-0732">Signal</keyword>
<protein>
    <submittedName>
        <fullName evidence="2">Uncharacterized protein</fullName>
    </submittedName>
</protein>